<evidence type="ECO:0000313" key="5">
    <source>
        <dbReference type="EMBL" id="KFX15280.1"/>
    </source>
</evidence>
<keyword evidence="2" id="KW-1277">Toxin-antitoxin system</keyword>
<evidence type="ECO:0000259" key="3">
    <source>
        <dbReference type="Pfam" id="PF03364"/>
    </source>
</evidence>
<comment type="similarity">
    <text evidence="1">Belongs to the ribosome association toxin RatA family.</text>
</comment>
<dbReference type="InterPro" id="IPR047137">
    <property type="entry name" value="ORF3"/>
</dbReference>
<evidence type="ECO:0000256" key="1">
    <source>
        <dbReference type="ARBA" id="ARBA00008918"/>
    </source>
</evidence>
<dbReference type="Gene3D" id="3.30.530.20">
    <property type="match status" value="1"/>
</dbReference>
<keyword evidence="6" id="KW-1185">Reference proteome</keyword>
<dbReference type="eggNOG" id="COG5637">
    <property type="taxonomic scope" value="Bacteria"/>
</dbReference>
<dbReference type="PANTHER" id="PTHR33824">
    <property type="entry name" value="POLYKETIDE CYCLASE/DEHYDRASE AND LIPID TRANSPORT SUPERFAMILY PROTEIN"/>
    <property type="match status" value="1"/>
</dbReference>
<proteinExistence type="inferred from homology"/>
<name>A0A093SJ88_9GAMM</name>
<dbReference type="Proteomes" id="UP000032874">
    <property type="component" value="Unassembled WGS sequence"/>
</dbReference>
<evidence type="ECO:0000313" key="4">
    <source>
        <dbReference type="EMBL" id="KFX03093.1"/>
    </source>
</evidence>
<dbReference type="EMBL" id="JQHM01000010">
    <property type="protein sequence ID" value="KFX03093.1"/>
    <property type="molecule type" value="Genomic_DNA"/>
</dbReference>
<dbReference type="Pfam" id="PF03364">
    <property type="entry name" value="Polyketide_cyc"/>
    <property type="match status" value="1"/>
</dbReference>
<dbReference type="RefSeq" id="WP_039307940.1">
    <property type="nucleotide sequence ID" value="NZ_JAODTE010000017.1"/>
</dbReference>
<dbReference type="InterPro" id="IPR005031">
    <property type="entry name" value="COQ10_START"/>
</dbReference>
<comment type="caution">
    <text evidence="4">The sequence shown here is derived from an EMBL/GenBank/DDBJ whole genome shotgun (WGS) entry which is preliminary data.</text>
</comment>
<feature type="domain" description="Coenzyme Q-binding protein COQ10 START" evidence="3">
    <location>
        <begin position="26"/>
        <end position="146"/>
    </location>
</feature>
<sequence length="162" mass="18409">MFPSFLRRTAAKNGSYANEISSSITINRPAERLFDLWRKPETLPILMGHFASIEILNHTDSNWRINTPIGALIEWQARIIDEKPAEYIHWRSLEGARVPNEGRLSFQPATSEAGTIVTLTIRYNPPGGLIGKKIGQMFDMFSRDMLIKTLHRFKKLAEDGLA</sequence>
<protein>
    <submittedName>
        <fullName evidence="4">Cyclase</fullName>
    </submittedName>
</protein>
<gene>
    <name evidence="5" type="ORF">JV35_18580</name>
    <name evidence="4" type="ORF">KP22_16950</name>
</gene>
<dbReference type="CDD" id="cd07817">
    <property type="entry name" value="SRPBCC_8"/>
    <property type="match status" value="1"/>
</dbReference>
<reference evidence="6 7" key="1">
    <citation type="submission" date="2014-08" db="EMBL/GenBank/DDBJ databases">
        <title>Genome sequences of NCPPB Pectobacterium isolates.</title>
        <authorList>
            <person name="Glover R.H."/>
            <person name="Sapp M."/>
            <person name="Elphinstone J."/>
        </authorList>
    </citation>
    <scope>NUCLEOTIDE SEQUENCE [LARGE SCALE GENOMIC DNA]</scope>
    <source>
        <strain evidence="5 6">NCPPB 2793</strain>
        <strain evidence="4 7">NCPPB 2795</strain>
    </source>
</reference>
<evidence type="ECO:0000313" key="6">
    <source>
        <dbReference type="Proteomes" id="UP000032869"/>
    </source>
</evidence>
<dbReference type="SUPFAM" id="SSF55961">
    <property type="entry name" value="Bet v1-like"/>
    <property type="match status" value="1"/>
</dbReference>
<evidence type="ECO:0000313" key="7">
    <source>
        <dbReference type="Proteomes" id="UP000032874"/>
    </source>
</evidence>
<dbReference type="STRING" id="55207.KP22_16950"/>
<dbReference type="InterPro" id="IPR023393">
    <property type="entry name" value="START-like_dom_sf"/>
</dbReference>
<evidence type="ECO:0000256" key="2">
    <source>
        <dbReference type="ARBA" id="ARBA00022649"/>
    </source>
</evidence>
<dbReference type="Proteomes" id="UP000032869">
    <property type="component" value="Unassembled WGS sequence"/>
</dbReference>
<accession>A0A093SJ88</accession>
<dbReference type="EMBL" id="JQHL01000015">
    <property type="protein sequence ID" value="KFX15280.1"/>
    <property type="molecule type" value="Genomic_DNA"/>
</dbReference>
<dbReference type="AlphaFoldDB" id="A0A093SJ88"/>
<dbReference type="PANTHER" id="PTHR33824:SF7">
    <property type="entry name" value="POLYKETIDE CYCLASE_DEHYDRASE AND LIPID TRANSPORT SUPERFAMILY PROTEIN"/>
    <property type="match status" value="1"/>
</dbReference>
<dbReference type="OrthoDB" id="9797595at2"/>
<organism evidence="4 7">
    <name type="scientific">Pectobacterium betavasculorum</name>
    <dbReference type="NCBI Taxonomy" id="55207"/>
    <lineage>
        <taxon>Bacteria</taxon>
        <taxon>Pseudomonadati</taxon>
        <taxon>Pseudomonadota</taxon>
        <taxon>Gammaproteobacteria</taxon>
        <taxon>Enterobacterales</taxon>
        <taxon>Pectobacteriaceae</taxon>
        <taxon>Pectobacterium</taxon>
    </lineage>
</organism>